<organism evidence="3 4">
    <name type="scientific">Pycnococcus provasolii</name>
    <dbReference type="NCBI Taxonomy" id="41880"/>
    <lineage>
        <taxon>Eukaryota</taxon>
        <taxon>Viridiplantae</taxon>
        <taxon>Chlorophyta</taxon>
        <taxon>Pseudoscourfieldiophyceae</taxon>
        <taxon>Pseudoscourfieldiales</taxon>
        <taxon>Pycnococcaceae</taxon>
        <taxon>Pycnococcus</taxon>
    </lineage>
</organism>
<feature type="compositionally biased region" description="Basic and acidic residues" evidence="2">
    <location>
        <begin position="198"/>
        <end position="214"/>
    </location>
</feature>
<gene>
    <name evidence="3" type="ORF">PPROV_000907000</name>
</gene>
<feature type="compositionally biased region" description="Low complexity" evidence="2">
    <location>
        <begin position="275"/>
        <end position="298"/>
    </location>
</feature>
<feature type="compositionally biased region" description="Low complexity" evidence="2">
    <location>
        <begin position="22"/>
        <end position="40"/>
    </location>
</feature>
<feature type="region of interest" description="Disordered" evidence="2">
    <location>
        <begin position="541"/>
        <end position="738"/>
    </location>
</feature>
<evidence type="ECO:0000313" key="4">
    <source>
        <dbReference type="Proteomes" id="UP000660262"/>
    </source>
</evidence>
<feature type="compositionally biased region" description="Basic and acidic residues" evidence="2">
    <location>
        <begin position="652"/>
        <end position="673"/>
    </location>
</feature>
<keyword evidence="4" id="KW-1185">Reference proteome</keyword>
<accession>A0A830HZT2</accession>
<feature type="compositionally biased region" description="Pro residues" evidence="2">
    <location>
        <begin position="1"/>
        <end position="10"/>
    </location>
</feature>
<evidence type="ECO:0000256" key="1">
    <source>
        <dbReference type="SAM" id="Coils"/>
    </source>
</evidence>
<feature type="compositionally biased region" description="Polar residues" evidence="2">
    <location>
        <begin position="729"/>
        <end position="738"/>
    </location>
</feature>
<feature type="region of interest" description="Disordered" evidence="2">
    <location>
        <begin position="759"/>
        <end position="872"/>
    </location>
</feature>
<feature type="region of interest" description="Disordered" evidence="2">
    <location>
        <begin position="1"/>
        <end position="71"/>
    </location>
</feature>
<comment type="caution">
    <text evidence="3">The sequence shown here is derived from an EMBL/GenBank/DDBJ whole genome shotgun (WGS) entry which is preliminary data.</text>
</comment>
<evidence type="ECO:0000313" key="3">
    <source>
        <dbReference type="EMBL" id="GHP10339.1"/>
    </source>
</evidence>
<keyword evidence="1" id="KW-0175">Coiled coil</keyword>
<feature type="region of interest" description="Disordered" evidence="2">
    <location>
        <begin position="136"/>
        <end position="298"/>
    </location>
</feature>
<evidence type="ECO:0000256" key="2">
    <source>
        <dbReference type="SAM" id="MobiDB-lite"/>
    </source>
</evidence>
<feature type="compositionally biased region" description="Pro residues" evidence="2">
    <location>
        <begin position="48"/>
        <end position="60"/>
    </location>
</feature>
<feature type="compositionally biased region" description="Low complexity" evidence="2">
    <location>
        <begin position="610"/>
        <end position="620"/>
    </location>
</feature>
<reference evidence="3" key="1">
    <citation type="submission" date="2020-10" db="EMBL/GenBank/DDBJ databases">
        <title>Unveiling of a novel bifunctional photoreceptor, Dualchrome1, isolated from a cosmopolitan green alga.</title>
        <authorList>
            <person name="Suzuki S."/>
            <person name="Kawachi M."/>
        </authorList>
    </citation>
    <scope>NUCLEOTIDE SEQUENCE</scope>
    <source>
        <strain evidence="3">NIES 2893</strain>
    </source>
</reference>
<dbReference type="AlphaFoldDB" id="A0A830HZT2"/>
<feature type="compositionally biased region" description="Low complexity" evidence="2">
    <location>
        <begin position="630"/>
        <end position="651"/>
    </location>
</feature>
<sequence>MAPASPPASVSPPMNGSAVYTRSNRSSSRSSIRGSGAAAAAGGGGGAPSPPSPSPSPAPAPGNGNGNGNDALSRLLALLASAGAQGRTSEQLASLLNGSSAKKGNASELSAKTVETLIQKTQEVVIKSNQSQAHVAAASPGIGRSSSAPAALGRRSSARTSGGAASPPVYILKEFHEQVDVPAQGGENDNAKARASKKQNDKKQPEMKQKKDMDMDMDMDDEDEVPLNTIKRKLSDLGNETAANKPAAGTKRPKTVKAAAAQDLAKAEKKPEVTPTPKTDQPKPTSTAAAPAAPAAAAAAVAPAISKAKLTPKSKGNVPMSSLFWDVQFTVAARTMEKEEIEAAKNRLPAAHFPAKAAPSTVSKPAPRAAIPRLPAAPSQKIQAASVKLPVAPQTDLDPKVPLLNACVEAMWNATDTKGNWNHKKANIYVGKITDFHPETGTYSLTYDEDGEVDECLTFDASTAELGLSFKAAKKKGKQAMKEIKSLNAQENASSDASVQKRVEKLEQRLDKLTELNDEAIASGDMMYRFMTDANTKRRVAKAQELAKATKQPEAAPAPKVDRPVPKQPEAAPAPKVDEPVPNAAAPVPRGELVKSAPKVTEANAKPTYAAMAAKHAIPAHPQPQPQKPSKPQQAQQQAQQPRHAQPPAAKRPTDKPLADSKPADKPPPEVAKRAAPTPTANNIYSMLRQEFSRPTELAGTTTLSRIPRTAERSAPVQGASAPTPFVGASTTQVQQAPATHAQQSLIAAQMQRSEAVFNEARHFVDQGKAQRDAQRRAEEEREQREKEQREREQREREQRRLIEERNRMERNREERERQEREREHMAQFNREEREREMRDRDRRRSRFDDDMERDPHRRERDSKRARLSDMDAERARIRVPSWYTPLVDPVKIDEAIIYGVPRHVYTSQPSLKETRSKLAARRAQLPAAPAFEPSVSEAARKLSPDCLETRYADADAALSYGLAELRRQ</sequence>
<dbReference type="EMBL" id="BNJQ01000029">
    <property type="protein sequence ID" value="GHP10339.1"/>
    <property type="molecule type" value="Genomic_DNA"/>
</dbReference>
<feature type="compositionally biased region" description="Basic and acidic residues" evidence="2">
    <location>
        <begin position="760"/>
        <end position="872"/>
    </location>
</feature>
<name>A0A830HZT2_9CHLO</name>
<dbReference type="Proteomes" id="UP000660262">
    <property type="component" value="Unassembled WGS sequence"/>
</dbReference>
<feature type="coiled-coil region" evidence="1">
    <location>
        <begin position="470"/>
        <end position="523"/>
    </location>
</feature>
<feature type="compositionally biased region" description="Low complexity" evidence="2">
    <location>
        <begin position="150"/>
        <end position="166"/>
    </location>
</feature>
<feature type="compositionally biased region" description="Acidic residues" evidence="2">
    <location>
        <begin position="215"/>
        <end position="225"/>
    </location>
</feature>
<proteinExistence type="predicted"/>
<protein>
    <submittedName>
        <fullName evidence="3">Uncharacterized protein</fullName>
    </submittedName>
</protein>